<feature type="compositionally biased region" description="Gly residues" evidence="3">
    <location>
        <begin position="496"/>
        <end position="525"/>
    </location>
</feature>
<feature type="compositionally biased region" description="Low complexity" evidence="3">
    <location>
        <begin position="313"/>
        <end position="357"/>
    </location>
</feature>
<feature type="region of interest" description="Disordered" evidence="3">
    <location>
        <begin position="474"/>
        <end position="535"/>
    </location>
</feature>
<dbReference type="SUPFAM" id="SSF54928">
    <property type="entry name" value="RNA-binding domain, RBD"/>
    <property type="match status" value="1"/>
</dbReference>
<dbReference type="Pfam" id="PF00076">
    <property type="entry name" value="RRM_1"/>
    <property type="match status" value="1"/>
</dbReference>
<feature type="domain" description="NTF2" evidence="5">
    <location>
        <begin position="48"/>
        <end position="163"/>
    </location>
</feature>
<dbReference type="InterPro" id="IPR012677">
    <property type="entry name" value="Nucleotide-bd_a/b_plait_sf"/>
</dbReference>
<dbReference type="PANTHER" id="PTHR10693">
    <property type="entry name" value="RAS GTPASE-ACTIVATING PROTEIN-BINDING PROTEIN"/>
    <property type="match status" value="1"/>
</dbReference>
<protein>
    <recommendedName>
        <fullName evidence="8">NTF2 domain-containing protein</fullName>
    </recommendedName>
</protein>
<dbReference type="InterPro" id="IPR018222">
    <property type="entry name" value="Nuclear_transport_factor_2_euk"/>
</dbReference>
<feature type="compositionally biased region" description="Pro residues" evidence="3">
    <location>
        <begin position="282"/>
        <end position="309"/>
    </location>
</feature>
<comment type="caution">
    <text evidence="6">The sequence shown here is derived from an EMBL/GenBank/DDBJ whole genome shotgun (WGS) entry which is preliminary data.</text>
</comment>
<sequence>MATNGNLNHADQFQSVSNTPSTTSNNAPSVDQASSGSANNSNLSKDEVAWFFVEQYYTTLSKTPEKLHLFYGKRSQFVYGREAEVANVSVGRQNIQERIKELDFQDCKVRVSNVDSQASDESIVIQVIGETSNKAGDPKKFVQTFVLAQQPSGYFVLNDILRYIDEEADEEPAETPRDAEAASEELLPATTAEAKEEPTTAATGPAEETAVPALDAGVVDQKLEEVTEETSAADEAPVAEAPTETSATETDTMTEGEKAPDPDMTAQEVAEEAVKEAERPVDPSPTPVKTRQPPPPASAPAPPAQPPKPMTWASRAAAAAAPRPVVPLPKATAPAAQPRPAAPAQSAATQTAAPAAQNTESATPATPAIPAKETSTEWQTAGGDSKRQNRPQSISGPQAEKDGTMGYVKYVTEKVKHDDLKAALAQHGELAYFDINRQKNCAFVEFATPAGYQAAIAANPHTVNGESIVVEPRRPKSGAYGGSNYSAGRGNVSNRGGRGGFDGRSGSQGGRGGFGQNRGRGGAPRGRGTSQATNA</sequence>
<feature type="region of interest" description="Disordered" evidence="3">
    <location>
        <begin position="1"/>
        <end position="41"/>
    </location>
</feature>
<dbReference type="EMBL" id="QJNS01000192">
    <property type="protein sequence ID" value="RYO83301.1"/>
    <property type="molecule type" value="Genomic_DNA"/>
</dbReference>
<gene>
    <name evidence="6" type="ORF">DL762_006210</name>
</gene>
<dbReference type="InterPro" id="IPR032710">
    <property type="entry name" value="NTF2-like_dom_sf"/>
</dbReference>
<dbReference type="Pfam" id="PF02136">
    <property type="entry name" value="NTF2"/>
    <property type="match status" value="1"/>
</dbReference>
<dbReference type="Proteomes" id="UP000294003">
    <property type="component" value="Unassembled WGS sequence"/>
</dbReference>
<feature type="compositionally biased region" description="Low complexity" evidence="3">
    <location>
        <begin position="15"/>
        <end position="41"/>
    </location>
</feature>
<evidence type="ECO:0000259" key="4">
    <source>
        <dbReference type="PROSITE" id="PS50102"/>
    </source>
</evidence>
<feature type="domain" description="RRM" evidence="4">
    <location>
        <begin position="404"/>
        <end position="475"/>
    </location>
</feature>
<dbReference type="SUPFAM" id="SSF54427">
    <property type="entry name" value="NTF2-like"/>
    <property type="match status" value="1"/>
</dbReference>
<dbReference type="PROSITE" id="PS50177">
    <property type="entry name" value="NTF2_DOMAIN"/>
    <property type="match status" value="1"/>
</dbReference>
<keyword evidence="7" id="KW-1185">Reference proteome</keyword>
<feature type="region of interest" description="Disordered" evidence="3">
    <location>
        <begin position="189"/>
        <end position="405"/>
    </location>
</feature>
<organism evidence="6 7">
    <name type="scientific">Monosporascus cannonballus</name>
    <dbReference type="NCBI Taxonomy" id="155416"/>
    <lineage>
        <taxon>Eukaryota</taxon>
        <taxon>Fungi</taxon>
        <taxon>Dikarya</taxon>
        <taxon>Ascomycota</taxon>
        <taxon>Pezizomycotina</taxon>
        <taxon>Sordariomycetes</taxon>
        <taxon>Xylariomycetidae</taxon>
        <taxon>Xylariales</taxon>
        <taxon>Xylariales incertae sedis</taxon>
        <taxon>Monosporascus</taxon>
    </lineage>
</organism>
<feature type="compositionally biased region" description="Polar residues" evidence="3">
    <location>
        <begin position="1"/>
        <end position="14"/>
    </location>
</feature>
<feature type="compositionally biased region" description="Low complexity" evidence="3">
    <location>
        <begin position="199"/>
        <end position="213"/>
    </location>
</feature>
<dbReference type="InterPro" id="IPR039539">
    <property type="entry name" value="Ras_GTPase_bind_prot"/>
</dbReference>
<dbReference type="SMART" id="SM00360">
    <property type="entry name" value="RRM"/>
    <property type="match status" value="1"/>
</dbReference>
<name>A0ABY0H351_9PEZI</name>
<dbReference type="InterPro" id="IPR000504">
    <property type="entry name" value="RRM_dom"/>
</dbReference>
<feature type="compositionally biased region" description="Low complexity" evidence="3">
    <location>
        <begin position="482"/>
        <end position="495"/>
    </location>
</feature>
<feature type="compositionally biased region" description="Low complexity" evidence="3">
    <location>
        <begin position="233"/>
        <end position="253"/>
    </location>
</feature>
<proteinExistence type="predicted"/>
<keyword evidence="1 2" id="KW-0694">RNA-binding</keyword>
<dbReference type="PROSITE" id="PS50102">
    <property type="entry name" value="RRM"/>
    <property type="match status" value="1"/>
</dbReference>
<evidence type="ECO:0000256" key="1">
    <source>
        <dbReference type="ARBA" id="ARBA00022884"/>
    </source>
</evidence>
<accession>A0ABY0H351</accession>
<dbReference type="InterPro" id="IPR002075">
    <property type="entry name" value="NTF2_dom"/>
</dbReference>
<dbReference type="Gene3D" id="3.30.70.330">
    <property type="match status" value="1"/>
</dbReference>
<reference evidence="6 7" key="1">
    <citation type="submission" date="2018-06" db="EMBL/GenBank/DDBJ databases">
        <title>Complete Genomes of Monosporascus.</title>
        <authorList>
            <person name="Robinson A.J."/>
            <person name="Natvig D.O."/>
        </authorList>
    </citation>
    <scope>NUCLEOTIDE SEQUENCE [LARGE SCALE GENOMIC DNA]</scope>
    <source>
        <strain evidence="6 7">CBS 609.92</strain>
    </source>
</reference>
<dbReference type="InterPro" id="IPR035979">
    <property type="entry name" value="RBD_domain_sf"/>
</dbReference>
<evidence type="ECO:0000313" key="6">
    <source>
        <dbReference type="EMBL" id="RYO83301.1"/>
    </source>
</evidence>
<evidence type="ECO:0000256" key="2">
    <source>
        <dbReference type="PROSITE-ProRule" id="PRU00176"/>
    </source>
</evidence>
<evidence type="ECO:0000313" key="7">
    <source>
        <dbReference type="Proteomes" id="UP000294003"/>
    </source>
</evidence>
<dbReference type="Gene3D" id="3.10.450.50">
    <property type="match status" value="1"/>
</dbReference>
<evidence type="ECO:0000256" key="3">
    <source>
        <dbReference type="SAM" id="MobiDB-lite"/>
    </source>
</evidence>
<dbReference type="CDD" id="cd00780">
    <property type="entry name" value="NTF2"/>
    <property type="match status" value="1"/>
</dbReference>
<dbReference type="CDD" id="cd00590">
    <property type="entry name" value="RRM_SF"/>
    <property type="match status" value="1"/>
</dbReference>
<evidence type="ECO:0008006" key="8">
    <source>
        <dbReference type="Google" id="ProtNLM"/>
    </source>
</evidence>
<evidence type="ECO:0000259" key="5">
    <source>
        <dbReference type="PROSITE" id="PS50177"/>
    </source>
</evidence>
<feature type="compositionally biased region" description="Basic and acidic residues" evidence="3">
    <location>
        <begin position="272"/>
        <end position="281"/>
    </location>
</feature>
<dbReference type="PANTHER" id="PTHR10693:SF20">
    <property type="entry name" value="AT27578P"/>
    <property type="match status" value="1"/>
</dbReference>